<keyword evidence="4 7" id="KW-1133">Transmembrane helix</keyword>
<feature type="transmembrane region" description="Helical" evidence="7">
    <location>
        <begin position="108"/>
        <end position="127"/>
    </location>
</feature>
<dbReference type="Gene3D" id="1.20.1250.20">
    <property type="entry name" value="MFS general substrate transporter like domains"/>
    <property type="match status" value="1"/>
</dbReference>
<sequence length="580" mass="61769">MSLPSAAPADEVAPLLGSERPPDDDDDAPLSPWYNALYVTLLTLGFGGLQIAWSVELSHGSPYLLSLGLSKSLMALVWIAGPLTGSLVVPYVGILSDNCRLPWGRRRPYLVGGTVGTIFSLLFLAWAREIVAGILALFGADAGSEGVRIAVIAFAVVGIYLVDISINTVQAALRAFIVDCAPPGQQELANSMAGRLTGVGNIIGYLAGYSNLPARMPFLGDTQFKILCAIASLALCVTIAISVSFIRERDPRAEGRPPAKTPGIGPFFFNVMRSIRRLPPQTKSVCRVQFCAWVGFFPLLFYSSSYIAEIYVQPFLRAKPDMTREEIEVLYQQATRIGTLALLINAIVSLSTNVFLPFFITPSLDTTRRLPFTTGGGVSKSDEDDRSSSLARWLRIPGLTVKRAWIGSLVLFAVVMFCCPLVNSVEAATGLIGVAGITWAMALWAPWAIIGAEISRRDALARARKPGDDGRGGPGHGTSTTPGEGAATTEDEVEDEEADDQAGVVLGIHNMAIAVPQIVATVGSSIIFKIWQKPRGIAGDHSIAVVMALGGVCVLLSVFFAAGIDDESELPDAERGSDTG</sequence>
<evidence type="ECO:0000313" key="8">
    <source>
        <dbReference type="EMBL" id="PFH58260.1"/>
    </source>
</evidence>
<keyword evidence="3 7" id="KW-0812">Transmembrane</keyword>
<dbReference type="Pfam" id="PF13347">
    <property type="entry name" value="MFS_2"/>
    <property type="match status" value="1"/>
</dbReference>
<proteinExistence type="predicted"/>
<evidence type="ECO:0008006" key="10">
    <source>
        <dbReference type="Google" id="ProtNLM"/>
    </source>
</evidence>
<dbReference type="SUPFAM" id="SSF103473">
    <property type="entry name" value="MFS general substrate transporter"/>
    <property type="match status" value="1"/>
</dbReference>
<reference evidence="8 9" key="2">
    <citation type="journal article" date="2017" name="Sci. Rep.">
        <title>Ant-infecting Ophiocordyceps genomes reveal a high diversity of potential behavioral manipulation genes and a possible major role for enterotoxins.</title>
        <authorList>
            <person name="de Bekker C."/>
            <person name="Ohm R.A."/>
            <person name="Evans H.C."/>
            <person name="Brachmann A."/>
            <person name="Hughes D.P."/>
        </authorList>
    </citation>
    <scope>NUCLEOTIDE SEQUENCE [LARGE SCALE GENOMIC DNA]</scope>
    <source>
        <strain evidence="8 9">SC16a</strain>
    </source>
</reference>
<feature type="region of interest" description="Disordered" evidence="6">
    <location>
        <begin position="461"/>
        <end position="498"/>
    </location>
</feature>
<feature type="transmembrane region" description="Helical" evidence="7">
    <location>
        <begin position="224"/>
        <end position="246"/>
    </location>
</feature>
<feature type="transmembrane region" description="Helical" evidence="7">
    <location>
        <begin position="404"/>
        <end position="423"/>
    </location>
</feature>
<evidence type="ECO:0000256" key="4">
    <source>
        <dbReference type="ARBA" id="ARBA00022989"/>
    </source>
</evidence>
<dbReference type="OrthoDB" id="28755at2759"/>
<dbReference type="STRING" id="268505.A0A2A9PBK5"/>
<feature type="transmembrane region" description="Helical" evidence="7">
    <location>
        <begin position="543"/>
        <end position="564"/>
    </location>
</feature>
<dbReference type="AlphaFoldDB" id="A0A2A9PBK5"/>
<protein>
    <recommendedName>
        <fullName evidence="10">Major facilitator superfamily (MFS) profile domain-containing protein</fullName>
    </recommendedName>
</protein>
<feature type="transmembrane region" description="Helical" evidence="7">
    <location>
        <begin position="147"/>
        <end position="166"/>
    </location>
</feature>
<feature type="transmembrane region" description="Helical" evidence="7">
    <location>
        <begin position="337"/>
        <end position="360"/>
    </location>
</feature>
<evidence type="ECO:0000256" key="1">
    <source>
        <dbReference type="ARBA" id="ARBA00004141"/>
    </source>
</evidence>
<feature type="transmembrane region" description="Helical" evidence="7">
    <location>
        <begin position="430"/>
        <end position="450"/>
    </location>
</feature>
<keyword evidence="5 7" id="KW-0472">Membrane</keyword>
<gene>
    <name evidence="8" type="ORF">XA68_13929</name>
</gene>
<comment type="subcellular location">
    <subcellularLocation>
        <location evidence="1">Membrane</location>
        <topology evidence="1">Multi-pass membrane protein</topology>
    </subcellularLocation>
</comment>
<evidence type="ECO:0000256" key="7">
    <source>
        <dbReference type="SAM" id="Phobius"/>
    </source>
</evidence>
<feature type="transmembrane region" description="Helical" evidence="7">
    <location>
        <begin position="75"/>
        <end position="96"/>
    </location>
</feature>
<evidence type="ECO:0000256" key="3">
    <source>
        <dbReference type="ARBA" id="ARBA00022692"/>
    </source>
</evidence>
<evidence type="ECO:0000256" key="2">
    <source>
        <dbReference type="ARBA" id="ARBA00022448"/>
    </source>
</evidence>
<feature type="transmembrane region" description="Helical" evidence="7">
    <location>
        <begin position="36"/>
        <end position="55"/>
    </location>
</feature>
<dbReference type="PANTHER" id="PTHR19432">
    <property type="entry name" value="SUGAR TRANSPORTER"/>
    <property type="match status" value="1"/>
</dbReference>
<dbReference type="EMBL" id="LAZP02000309">
    <property type="protein sequence ID" value="PFH58260.1"/>
    <property type="molecule type" value="Genomic_DNA"/>
</dbReference>
<dbReference type="GO" id="GO:0008506">
    <property type="term" value="F:sucrose:proton symporter activity"/>
    <property type="evidence" value="ECO:0007669"/>
    <property type="project" value="TreeGrafter"/>
</dbReference>
<evidence type="ECO:0000256" key="5">
    <source>
        <dbReference type="ARBA" id="ARBA00023136"/>
    </source>
</evidence>
<feature type="compositionally biased region" description="Basic and acidic residues" evidence="6">
    <location>
        <begin position="461"/>
        <end position="471"/>
    </location>
</feature>
<keyword evidence="9" id="KW-1185">Reference proteome</keyword>
<keyword evidence="2" id="KW-0813">Transport</keyword>
<dbReference type="Proteomes" id="UP000037136">
    <property type="component" value="Unassembled WGS sequence"/>
</dbReference>
<dbReference type="PANTHER" id="PTHR19432:SF35">
    <property type="entry name" value="SOLUTE CARRIER FAMILY 45 MEMBER 3 ISOFORM X1"/>
    <property type="match status" value="1"/>
</dbReference>
<dbReference type="GO" id="GO:0005886">
    <property type="term" value="C:plasma membrane"/>
    <property type="evidence" value="ECO:0007669"/>
    <property type="project" value="TreeGrafter"/>
</dbReference>
<name>A0A2A9PBK5_OPHUN</name>
<evidence type="ECO:0000256" key="6">
    <source>
        <dbReference type="SAM" id="MobiDB-lite"/>
    </source>
</evidence>
<organism evidence="8 9">
    <name type="scientific">Ophiocordyceps unilateralis</name>
    <name type="common">Zombie-ant fungus</name>
    <name type="synonym">Torrubia unilateralis</name>
    <dbReference type="NCBI Taxonomy" id="268505"/>
    <lineage>
        <taxon>Eukaryota</taxon>
        <taxon>Fungi</taxon>
        <taxon>Dikarya</taxon>
        <taxon>Ascomycota</taxon>
        <taxon>Pezizomycotina</taxon>
        <taxon>Sordariomycetes</taxon>
        <taxon>Hypocreomycetidae</taxon>
        <taxon>Hypocreales</taxon>
        <taxon>Ophiocordycipitaceae</taxon>
        <taxon>Ophiocordyceps</taxon>
    </lineage>
</organism>
<feature type="compositionally biased region" description="Acidic residues" evidence="6">
    <location>
        <begin position="489"/>
        <end position="498"/>
    </location>
</feature>
<accession>A0A2A9PBK5</accession>
<feature type="transmembrane region" description="Helical" evidence="7">
    <location>
        <begin position="292"/>
        <end position="316"/>
    </location>
</feature>
<comment type="caution">
    <text evidence="8">The sequence shown here is derived from an EMBL/GenBank/DDBJ whole genome shotgun (WGS) entry which is preliminary data.</text>
</comment>
<dbReference type="InterPro" id="IPR036259">
    <property type="entry name" value="MFS_trans_sf"/>
</dbReference>
<evidence type="ECO:0000313" key="9">
    <source>
        <dbReference type="Proteomes" id="UP000037136"/>
    </source>
</evidence>
<feature type="region of interest" description="Disordered" evidence="6">
    <location>
        <begin position="1"/>
        <end position="25"/>
    </location>
</feature>
<feature type="compositionally biased region" description="Low complexity" evidence="6">
    <location>
        <begin position="477"/>
        <end position="488"/>
    </location>
</feature>
<reference evidence="8 9" key="1">
    <citation type="journal article" date="2015" name="BMC Genomics">
        <title>Gene expression during zombie ant biting behavior reflects the complexity underlying fungal parasitic behavioral manipulation.</title>
        <authorList>
            <person name="de Bekker C."/>
            <person name="Ohm R.A."/>
            <person name="Loreto R.G."/>
            <person name="Sebastian A."/>
            <person name="Albert I."/>
            <person name="Merrow M."/>
            <person name="Brachmann A."/>
            <person name="Hughes D.P."/>
        </authorList>
    </citation>
    <scope>NUCLEOTIDE SEQUENCE [LARGE SCALE GENOMIC DNA]</scope>
    <source>
        <strain evidence="8 9">SC16a</strain>
    </source>
</reference>